<proteinExistence type="predicted"/>
<feature type="transmembrane region" description="Helical" evidence="1">
    <location>
        <begin position="27"/>
        <end position="45"/>
    </location>
</feature>
<keyword evidence="1" id="KW-1133">Transmembrane helix</keyword>
<evidence type="ECO:0000313" key="3">
    <source>
        <dbReference type="Proteomes" id="UP001156238"/>
    </source>
</evidence>
<sequence>MTSYIREIAITGLVILEAIALMNGIDGTLLSVVIAVIAGLAGYTVRKVRE</sequence>
<name>A0AA46YIU5_9VIRU</name>
<dbReference type="Proteomes" id="UP001156238">
    <property type="component" value="Segment"/>
</dbReference>
<keyword evidence="3" id="KW-1185">Reference proteome</keyword>
<gene>
    <name evidence="2" type="ORF">HJKPNNFO_00012</name>
</gene>
<evidence type="ECO:0000256" key="1">
    <source>
        <dbReference type="SAM" id="Phobius"/>
    </source>
</evidence>
<keyword evidence="1" id="KW-0812">Transmembrane</keyword>
<keyword evidence="1" id="KW-0472">Membrane</keyword>
<organism evidence="2 3">
    <name type="scientific">Methanophagales virus PBV305</name>
    <dbReference type="NCBI Taxonomy" id="3071310"/>
    <lineage>
        <taxon>Viruses</taxon>
        <taxon>Varidnaviria</taxon>
        <taxon>Abadenavirae</taxon>
        <taxon>Produgelaviricota</taxon>
        <taxon>Belvinaviricetes</taxon>
        <taxon>Coyopavirales</taxon>
        <taxon>Chaacviridae</taxon>
        <taxon>Homochaacvirus</taxon>
        <taxon>Homochaacvirus californiense</taxon>
    </lineage>
</organism>
<dbReference type="EMBL" id="OP548100">
    <property type="protein sequence ID" value="UYL65064.1"/>
    <property type="molecule type" value="Genomic_DNA"/>
</dbReference>
<reference evidence="2 3" key="1">
    <citation type="submission" date="2022-09" db="EMBL/GenBank/DDBJ databases">
        <title>Evolutionary Diversification of Methanotrophic Ca. Methanophagales (ANME-1) and Their Expansive Virome.</title>
        <authorList>
            <person name="Laso-Perez R."/>
            <person name="Wu F."/>
            <person name="Cremiere A."/>
            <person name="Speth D.R."/>
            <person name="Magyar J.S."/>
            <person name="Krupovic M."/>
            <person name="Orphan V."/>
        </authorList>
    </citation>
    <scope>NUCLEOTIDE SEQUENCE [LARGE SCALE GENOMIC DNA]</scope>
    <source>
        <strain evidence="2">PBV305</strain>
    </source>
</reference>
<protein>
    <submittedName>
        <fullName evidence="2">Uncharacterized protein</fullName>
    </submittedName>
</protein>
<accession>A0AA46YIU5</accession>
<evidence type="ECO:0000313" key="2">
    <source>
        <dbReference type="EMBL" id="UYL65064.1"/>
    </source>
</evidence>